<dbReference type="Proteomes" id="UP000886858">
    <property type="component" value="Unassembled WGS sequence"/>
</dbReference>
<name>A0A9D2I5J0_9FIRM</name>
<dbReference type="InterPro" id="IPR043751">
    <property type="entry name" value="DUF5696"/>
</dbReference>
<dbReference type="AlphaFoldDB" id="A0A9D2I5J0"/>
<reference evidence="1" key="2">
    <citation type="submission" date="2021-04" db="EMBL/GenBank/DDBJ databases">
        <authorList>
            <person name="Gilroy R."/>
        </authorList>
    </citation>
    <scope>NUCLEOTIDE SEQUENCE</scope>
    <source>
        <strain evidence="1">CHK179-7159</strain>
    </source>
</reference>
<accession>A0A9D2I5J0</accession>
<gene>
    <name evidence="1" type="ORF">H9717_04955</name>
</gene>
<proteinExistence type="predicted"/>
<organism evidence="1 2">
    <name type="scientific">Candidatus Eisenbergiella merdipullorum</name>
    <dbReference type="NCBI Taxonomy" id="2838553"/>
    <lineage>
        <taxon>Bacteria</taxon>
        <taxon>Bacillati</taxon>
        <taxon>Bacillota</taxon>
        <taxon>Clostridia</taxon>
        <taxon>Lachnospirales</taxon>
        <taxon>Lachnospiraceae</taxon>
        <taxon>Eisenbergiella</taxon>
    </lineage>
</organism>
<sequence length="607" mass="69105">MRNVCQVALTKDAFVTAYGKCWQFDASFNPRILLRSGEEIPFFKAGSIRRTPLKTGLGSGESIVYADFEGYEGLTFETRVLINDTTGFVDCTFVPLNMAGLDVKEVCWPAPLTADGNGSYAVLNTMQGQLLPSDWPLAVGEKLPFDGQMGSESAYMPWWGEITPEGGYLCYVRQFWDSAYTIKHPAGGPTRVHVRHLPSLGEMRYARTVTYCFVPAGSSYVTLCKLYREIVDEEGRVRTLREKAVQNPNVEKLIGCCVMHVEGKTHVTEGSSYYNKENPEKNDRLVPFSHWTRRVRELKEKGVDQLYLHLDGWGQPGYDNQHPDYLPPCKEAGGWEGMKELSDTMQELGYMFGVHDQYRDYYLDAATYDKDNAAMSADGTLFELARWAGGRQNYLCASLAPDYVRRNFEQLFAHGIHLEGTYLDVFTCNELDECINPHHPMTRRECIDARNQCFHYLSAHHIAPSSEEVNDWAVSAQVFCHWAPYMDGCAIPVPLFNLVYHDCVIIPWMMPADRWGIPKGTTGFMHALLNGGMGYMGEYLEGEALDENIRQWQTIRELQKHVAMEKMVNHEFLNEDRTLQRTTFSDGTQVTVNFFDNTFKIDYPQGR</sequence>
<evidence type="ECO:0000313" key="2">
    <source>
        <dbReference type="Proteomes" id="UP000886858"/>
    </source>
</evidence>
<comment type="caution">
    <text evidence="1">The sequence shown here is derived from an EMBL/GenBank/DDBJ whole genome shotgun (WGS) entry which is preliminary data.</text>
</comment>
<evidence type="ECO:0000313" key="1">
    <source>
        <dbReference type="EMBL" id="HJA92452.1"/>
    </source>
</evidence>
<evidence type="ECO:0008006" key="3">
    <source>
        <dbReference type="Google" id="ProtNLM"/>
    </source>
</evidence>
<dbReference type="EMBL" id="DWYY01000054">
    <property type="protein sequence ID" value="HJA92452.1"/>
    <property type="molecule type" value="Genomic_DNA"/>
</dbReference>
<dbReference type="Pfam" id="PF18952">
    <property type="entry name" value="DUF5696"/>
    <property type="match status" value="1"/>
</dbReference>
<reference evidence="1" key="1">
    <citation type="journal article" date="2021" name="PeerJ">
        <title>Extensive microbial diversity within the chicken gut microbiome revealed by metagenomics and culture.</title>
        <authorList>
            <person name="Gilroy R."/>
            <person name="Ravi A."/>
            <person name="Getino M."/>
            <person name="Pursley I."/>
            <person name="Horton D.L."/>
            <person name="Alikhan N.F."/>
            <person name="Baker D."/>
            <person name="Gharbi K."/>
            <person name="Hall N."/>
            <person name="Watson M."/>
            <person name="Adriaenssens E.M."/>
            <person name="Foster-Nyarko E."/>
            <person name="Jarju S."/>
            <person name="Secka A."/>
            <person name="Antonio M."/>
            <person name="Oren A."/>
            <person name="Chaudhuri R.R."/>
            <person name="La Ragione R."/>
            <person name="Hildebrand F."/>
            <person name="Pallen M.J."/>
        </authorList>
    </citation>
    <scope>NUCLEOTIDE SEQUENCE</scope>
    <source>
        <strain evidence="1">CHK179-7159</strain>
    </source>
</reference>
<protein>
    <recommendedName>
        <fullName evidence="3">Endo-alpha-N-acetylgalactosaminidase glycoside hydrolase</fullName>
    </recommendedName>
</protein>
<dbReference type="Gene3D" id="3.20.20.80">
    <property type="entry name" value="Glycosidases"/>
    <property type="match status" value="1"/>
</dbReference>